<feature type="domain" description="SLH" evidence="2">
    <location>
        <begin position="1034"/>
        <end position="1093"/>
    </location>
</feature>
<sequence length="1158" mass="120544">MLTMTYPSSKTMKKGTGYIQVKRKGDNATFQTIDVNSASVTVNEQTVSITLNKLDYSTEYYILMDMGAILDSGNNEYGIASDSIWSFKTKVETDRTPPTVSAFWPSNGGTLGQLRGNLAISFNENVYAGSGSFTIYQGAAPICTIPANSPAITGYGSATITISPTVGLCPVFSNNTSYSVTISNLAVHDAAGNNYAGISGWTFKVVEDLSAPEIVTLTPASGVINVKPDVGTLSIKFNKAVKLAAEAKARIKVLSGSSSGSILGEVPLSVASDDPTVVYLNSVPALSAATQYAVYIDSGLIMDTTNSNVFPGILNDYRWSFQTLGSDKTAPRFASAAMDGMSVVLTYNEDLDPTSTPAPANFYVAVNDVAAQVTGVTVSGKQVWLKLQNSVAVGQKVTVAYTAGELPLRDLSGNAAANLASTNVSNTTNTTIPKPSSGSISGSVLTLNFNKTLNDLPSNAASQFTVKFDNNAVSIQTIALTGSSITFALGATPSSSQSVSVSYTPSSTPIQDKSGNAVAAFTNFYVTNGIDTVAPALSTATVANNIVTLYFNEGLNASSIPPKSSFSVVVNNSAATISSIAIDNNAVIITLAQAVSSGTVLVTYIPGTTPLKDLAGNAAGLISNYSVTAGGTAAKFSSGTYAGSTITLNFSSNLSSSYIPYQSQFMVKVGNATATVTSVQVSGSTLTLTLASSIPSGQAVSVAYSSSGNSLKDSLGLTVASFGPVTLTGSSTGGLESYLEKNSEGGLTFSLSGATTATDTLPSGNATVRYLLNADYLTNALTQLKKGTDITKLQLNFVVPTSQAGAMVGLPLQSLINGMVLNPDAVIRVDYGSYQFEYPLLALSSGSLNQVLASDPSAYLLIQIDRGSDANLTTAINSQGATVLTPLMDFTAYTVANGAKTEVKAYDNFVTRSFTVSNVASYKDSNLSVVRYDSDSGALAYTPTTIARNGSSAKLSFERKGNSKYAVVYYGKVFSDVTAAWAKDSVNNLASKIIISGTSATQFQPNQNITRADFAKYIVKGLGLDGQKSAAARFSDVGTTNAYASYIGAASAAGIVQGGTDGRFQPTAFITREEMATMMQRAIAYVGSSVSVRGTELTPFTDSGKISSYAKTAVQQNIAAGIMNGVSSYQFKPKDNASRAQAAVMIERMLKYVGFLQV</sequence>
<evidence type="ECO:0000256" key="1">
    <source>
        <dbReference type="ARBA" id="ARBA00022729"/>
    </source>
</evidence>
<dbReference type="PANTHER" id="PTHR43308:SF5">
    <property type="entry name" value="S-LAYER PROTEIN _ PEPTIDOGLYCAN ENDO-BETA-N-ACETYLGLUCOSAMINIDASE"/>
    <property type="match status" value="1"/>
</dbReference>
<accession>A0A841T797</accession>
<dbReference type="PANTHER" id="PTHR43308">
    <property type="entry name" value="OUTER MEMBRANE PROTEIN ALPHA-RELATED"/>
    <property type="match status" value="1"/>
</dbReference>
<dbReference type="Gene3D" id="2.60.40.1220">
    <property type="match status" value="2"/>
</dbReference>
<keyword evidence="4" id="KW-1185">Reference proteome</keyword>
<dbReference type="InterPro" id="IPR032812">
    <property type="entry name" value="SbsA_Ig"/>
</dbReference>
<dbReference type="Proteomes" id="UP000535838">
    <property type="component" value="Unassembled WGS sequence"/>
</dbReference>
<dbReference type="InterPro" id="IPR028059">
    <property type="entry name" value="SWM_rpt"/>
</dbReference>
<gene>
    <name evidence="3" type="ORF">H7B67_28795</name>
</gene>
<dbReference type="InterPro" id="IPR001119">
    <property type="entry name" value="SLH_dom"/>
</dbReference>
<reference evidence="3 4" key="1">
    <citation type="submission" date="2020-08" db="EMBL/GenBank/DDBJ databases">
        <title>Cohnella phylogeny.</title>
        <authorList>
            <person name="Dunlap C."/>
        </authorList>
    </citation>
    <scope>NUCLEOTIDE SEQUENCE [LARGE SCALE GENOMIC DNA]</scope>
    <source>
        <strain evidence="3 4">DSM 25241</strain>
    </source>
</reference>
<evidence type="ECO:0000313" key="3">
    <source>
        <dbReference type="EMBL" id="MBB6638148.1"/>
    </source>
</evidence>
<dbReference type="InterPro" id="IPR014755">
    <property type="entry name" value="Cu-Rt/internalin_Ig-like"/>
</dbReference>
<protein>
    <submittedName>
        <fullName evidence="3">Ig-like domain-containing protein</fullName>
    </submittedName>
</protein>
<dbReference type="PROSITE" id="PS51272">
    <property type="entry name" value="SLH"/>
    <property type="match status" value="3"/>
</dbReference>
<organism evidence="3 4">
    <name type="scientific">Cohnella thailandensis</name>
    <dbReference type="NCBI Taxonomy" id="557557"/>
    <lineage>
        <taxon>Bacteria</taxon>
        <taxon>Bacillati</taxon>
        <taxon>Bacillota</taxon>
        <taxon>Bacilli</taxon>
        <taxon>Bacillales</taxon>
        <taxon>Paenibacillaceae</taxon>
        <taxon>Cohnella</taxon>
    </lineage>
</organism>
<evidence type="ECO:0000259" key="2">
    <source>
        <dbReference type="PROSITE" id="PS51272"/>
    </source>
</evidence>
<proteinExistence type="predicted"/>
<dbReference type="AlphaFoldDB" id="A0A841T797"/>
<dbReference type="EMBL" id="JACJVQ010000028">
    <property type="protein sequence ID" value="MBB6638148.1"/>
    <property type="molecule type" value="Genomic_DNA"/>
</dbReference>
<name>A0A841T797_9BACL</name>
<evidence type="ECO:0000313" key="4">
    <source>
        <dbReference type="Proteomes" id="UP000535838"/>
    </source>
</evidence>
<dbReference type="NCBIfam" id="TIGR02059">
    <property type="entry name" value="swm_rep_I"/>
    <property type="match status" value="4"/>
</dbReference>
<comment type="caution">
    <text evidence="3">The sequence shown here is derived from an EMBL/GenBank/DDBJ whole genome shotgun (WGS) entry which is preliminary data.</text>
</comment>
<feature type="domain" description="SLH" evidence="2">
    <location>
        <begin position="969"/>
        <end position="1032"/>
    </location>
</feature>
<dbReference type="InterPro" id="IPR051465">
    <property type="entry name" value="Cell_Envelope_Struct_Comp"/>
</dbReference>
<dbReference type="Pfam" id="PF13753">
    <property type="entry name" value="SWM_repeat"/>
    <property type="match status" value="4"/>
</dbReference>
<dbReference type="InterPro" id="IPR011801">
    <property type="entry name" value="Swm_rep_I_cyn"/>
</dbReference>
<keyword evidence="1" id="KW-0732">Signal</keyword>
<feature type="domain" description="SLH" evidence="2">
    <location>
        <begin position="1097"/>
        <end position="1158"/>
    </location>
</feature>
<dbReference type="Pfam" id="PF13205">
    <property type="entry name" value="Big_5"/>
    <property type="match status" value="2"/>
</dbReference>
<dbReference type="Pfam" id="PF00395">
    <property type="entry name" value="SLH"/>
    <property type="match status" value="3"/>
</dbReference>